<comment type="caution">
    <text evidence="2">The sequence shown here is derived from an EMBL/GenBank/DDBJ whole genome shotgun (WGS) entry which is preliminary data.</text>
</comment>
<proteinExistence type="predicted"/>
<dbReference type="Proteomes" id="UP000748025">
    <property type="component" value="Unassembled WGS sequence"/>
</dbReference>
<keyword evidence="3" id="KW-1185">Reference proteome</keyword>
<accession>A0A9P7SZL0</accession>
<evidence type="ECO:0000313" key="3">
    <source>
        <dbReference type="Proteomes" id="UP000748025"/>
    </source>
</evidence>
<reference evidence="2" key="1">
    <citation type="journal article" date="2020" name="bioRxiv">
        <title>Whole genome comparisons of ergot fungi reveals the divergence and evolution of species within the genus Claviceps are the result of varying mechanisms driving genome evolution and host range expansion.</title>
        <authorList>
            <person name="Wyka S.A."/>
            <person name="Mondo S.J."/>
            <person name="Liu M."/>
            <person name="Dettman J."/>
            <person name="Nalam V."/>
            <person name="Broders K.D."/>
        </authorList>
    </citation>
    <scope>NUCLEOTIDE SEQUENCE</scope>
    <source>
        <strain evidence="2">CCC 602</strain>
    </source>
</reference>
<evidence type="ECO:0000313" key="2">
    <source>
        <dbReference type="EMBL" id="KAG6014327.1"/>
    </source>
</evidence>
<feature type="compositionally biased region" description="Polar residues" evidence="1">
    <location>
        <begin position="855"/>
        <end position="864"/>
    </location>
</feature>
<dbReference type="AlphaFoldDB" id="A0A9P7SZL0"/>
<sequence>MWWKLRRRSSGRLLDMRSTIQIKVRGASISRDSNNSDHSLKPLSELSEHQQLKFQQLQHLIQRIRPTSSSSSQVDSAYKDFEKHRETCSNLCAGILQDDGLLSKPMFRTPESTARRNSYLDSPPSPRGTISDQRSSFSGRSISDLANDGINSHTGQLNQMYLNAIRDWKGCLEALCEAFRSSLGDTYKSYERDATPEMLDLLFASKKFRREAVHRMRNASVTRMLSPDPQFFPRYEIRFRNYERVKRELIEVRQLLQSGESGILPTREVQEFILSPRGDAVLEFANLGTGTSSCVDPVLRFRVSSSFLADTSPIFARMLSGSSSSSDAHEDEDIRPCLPPPASPYMCKDGTEVKLYRMPQYETNRLQSFEILMHAAHGHIGMVPNEVSFERFVAIADCCLRYEITSPLESVVGERWLPQWIMHRGAEDMADGFLVISYAFGLRDLFRSMSKSAILNMVDEKDLQAKPWPQKIKDKIWAIRCAKLDQIYSYCTSAIQEYLGQPAQHKATESERHPSCDAATSLQTLTCGQPLPPTSPMLSSSPRCPKGIHGCDAANLGWMLLHFNEMNLLQQILQPSVMSHMQGFEQPARSLAHTLELLSMMPSPVSPAHHGGVCDPSVSFRTAIADIYSSVNGLTLHDVNGKSHGWALSKHRLADRETMPAATGLSRRMAVGDDEAHAAVARFSDSIRLRILAEVDDPSDLKAVAQVNKGFFETYKTHQVRLMRKFLQMGYRIQRDCADNTLPHYSSVTEPKMRTEDFTEIRDQPARPVDAVSAISFLTIGDEEDDDDDADDYDDDLSGFYGPEMFLCGRLIRPDPQPDTGPSGHAAEGARSLDDAASPTSPRQGPVDMPAPAHMSTSQQSPAASTIHIEETPMTDEEARRILWPDSMTPESPRPIRIVSPGIDGHREKFLVGDPFFTHGLEDKTLVVAGDKRLRSERA</sequence>
<gene>
    <name evidence="2" type="ORF">E4U43_006658</name>
</gene>
<evidence type="ECO:0000256" key="1">
    <source>
        <dbReference type="SAM" id="MobiDB-lite"/>
    </source>
</evidence>
<feature type="compositionally biased region" description="Polar residues" evidence="1">
    <location>
        <begin position="128"/>
        <end position="141"/>
    </location>
</feature>
<dbReference type="OrthoDB" id="5376710at2759"/>
<protein>
    <recommendedName>
        <fullName evidence="4">BTB domain-containing protein</fullName>
    </recommendedName>
</protein>
<organism evidence="2 3">
    <name type="scientific">Claviceps pusilla</name>
    <dbReference type="NCBI Taxonomy" id="123648"/>
    <lineage>
        <taxon>Eukaryota</taxon>
        <taxon>Fungi</taxon>
        <taxon>Dikarya</taxon>
        <taxon>Ascomycota</taxon>
        <taxon>Pezizomycotina</taxon>
        <taxon>Sordariomycetes</taxon>
        <taxon>Hypocreomycetidae</taxon>
        <taxon>Hypocreales</taxon>
        <taxon>Clavicipitaceae</taxon>
        <taxon>Claviceps</taxon>
    </lineage>
</organism>
<evidence type="ECO:0008006" key="4">
    <source>
        <dbReference type="Google" id="ProtNLM"/>
    </source>
</evidence>
<dbReference type="EMBL" id="SRPW01000466">
    <property type="protein sequence ID" value="KAG6014327.1"/>
    <property type="molecule type" value="Genomic_DNA"/>
</dbReference>
<name>A0A9P7SZL0_9HYPO</name>
<feature type="region of interest" description="Disordered" evidence="1">
    <location>
        <begin position="809"/>
        <end position="875"/>
    </location>
</feature>
<feature type="region of interest" description="Disordered" evidence="1">
    <location>
        <begin position="112"/>
        <end position="143"/>
    </location>
</feature>